<feature type="region of interest" description="Disordered" evidence="1">
    <location>
        <begin position="427"/>
        <end position="449"/>
    </location>
</feature>
<gene>
    <name evidence="2" type="ORF">SAMN05428964_105284</name>
</gene>
<name>A0A285TTM7_9PROT</name>
<evidence type="ECO:0000256" key="1">
    <source>
        <dbReference type="SAM" id="MobiDB-lite"/>
    </source>
</evidence>
<evidence type="ECO:0000313" key="2">
    <source>
        <dbReference type="EMBL" id="SOC27119.1"/>
    </source>
</evidence>
<dbReference type="AlphaFoldDB" id="A0A285TTM7"/>
<accession>A0A285TTM7</accession>
<reference evidence="2 3" key="1">
    <citation type="submission" date="2017-08" db="EMBL/GenBank/DDBJ databases">
        <authorList>
            <person name="de Groot N.N."/>
        </authorList>
    </citation>
    <scope>NUCLEOTIDE SEQUENCE [LARGE SCALE GENOMIC DNA]</scope>
    <source>
        <strain evidence="2 3">USBA 78</strain>
    </source>
</reference>
<proteinExistence type="predicted"/>
<dbReference type="EMBL" id="OBMM01000005">
    <property type="protein sequence ID" value="SOC27119.1"/>
    <property type="molecule type" value="Genomic_DNA"/>
</dbReference>
<protein>
    <submittedName>
        <fullName evidence="2">Uncharacterized protein</fullName>
    </submittedName>
</protein>
<dbReference type="Proteomes" id="UP000219068">
    <property type="component" value="Unassembled WGS sequence"/>
</dbReference>
<organism evidence="2 3">
    <name type="scientific">Thalassospira xiamenensis</name>
    <dbReference type="NCBI Taxonomy" id="220697"/>
    <lineage>
        <taxon>Bacteria</taxon>
        <taxon>Pseudomonadati</taxon>
        <taxon>Pseudomonadota</taxon>
        <taxon>Alphaproteobacteria</taxon>
        <taxon>Rhodospirillales</taxon>
        <taxon>Thalassospiraceae</taxon>
        <taxon>Thalassospira</taxon>
    </lineage>
</organism>
<dbReference type="RefSeq" id="WP_097052839.1">
    <property type="nucleotide sequence ID" value="NZ_OBMM01000005.1"/>
</dbReference>
<evidence type="ECO:0000313" key="3">
    <source>
        <dbReference type="Proteomes" id="UP000219068"/>
    </source>
</evidence>
<sequence length="449" mass="49209">MSMFKGGSGSMVRGGGGRQYDLPSAYNIFVQVKSIHIEDPDKEISNHGKDYVVGLLLNSMPEQGLEAHFDESGMPLTEVKVFMPMPKKEATRRRDVLGLTKVRGGGEPMNEPGSIVAFENAFCPKGAEAGVIHAHFSSGIATPKDQTPYTDQSFGKALVWPNIMTCVVPEPVDVDSETGSRTYRGHQSIYIADMTAASTFSNKEEFEALVTHVIENNPGIGRAGFQLHARALAPEGASEEEALEVGRAISNRMATSFVAFDKAIGEGAERRYEKLTAAEALEKFYEMSSSEEFVKFFGAAGVQFEFVPMMVVSQASSRVPSKSEKGKEAIKQGKEPFCESRVHALYTTEDGHVPKWPTDYGWVMDNVAVGRMNSKSEVWYTTYTSPVQKKSPEVFKLRDLITPNMPSYHAEAARELLVANAEAKKAYFESQNKSEPAPEQEASANGPAM</sequence>